<dbReference type="InterPro" id="IPR000425">
    <property type="entry name" value="MIP"/>
</dbReference>
<dbReference type="Gene3D" id="1.20.1080.10">
    <property type="entry name" value="Glycerol uptake facilitator protein"/>
    <property type="match status" value="1"/>
</dbReference>
<proteinExistence type="inferred from homology"/>
<dbReference type="HOGENOM" id="CLU_020019_3_4_0"/>
<dbReference type="AlphaFoldDB" id="F2NKD6"/>
<keyword evidence="6 8" id="KW-0472">Membrane</keyword>
<dbReference type="GO" id="GO:0015250">
    <property type="term" value="F:water channel activity"/>
    <property type="evidence" value="ECO:0007669"/>
    <property type="project" value="TreeGrafter"/>
</dbReference>
<keyword evidence="2 7" id="KW-0813">Transport</keyword>
<evidence type="ECO:0000313" key="10">
    <source>
        <dbReference type="Proteomes" id="UP000007030"/>
    </source>
</evidence>
<evidence type="ECO:0000256" key="7">
    <source>
        <dbReference type="RuleBase" id="RU000477"/>
    </source>
</evidence>
<dbReference type="Pfam" id="PF00230">
    <property type="entry name" value="MIP"/>
    <property type="match status" value="1"/>
</dbReference>
<evidence type="ECO:0000256" key="5">
    <source>
        <dbReference type="ARBA" id="ARBA00022989"/>
    </source>
</evidence>
<comment type="similarity">
    <text evidence="7">Belongs to the MIP/aquaporin (TC 1.A.8) family.</text>
</comment>
<dbReference type="KEGG" id="mhd:Marky_1650"/>
<name>F2NKD6_MARHT</name>
<dbReference type="PROSITE" id="PS00221">
    <property type="entry name" value="MIP"/>
    <property type="match status" value="1"/>
</dbReference>
<accession>F2NKD6</accession>
<dbReference type="EMBL" id="CP002630">
    <property type="protein sequence ID" value="AEB12385.1"/>
    <property type="molecule type" value="Genomic_DNA"/>
</dbReference>
<evidence type="ECO:0000256" key="8">
    <source>
        <dbReference type="SAM" id="Phobius"/>
    </source>
</evidence>
<keyword evidence="10" id="KW-1185">Reference proteome</keyword>
<dbReference type="PANTHER" id="PTHR45665:SF9">
    <property type="entry name" value="AQUAPORIN-8"/>
    <property type="match status" value="1"/>
</dbReference>
<keyword evidence="3 7" id="KW-0812">Transmembrane</keyword>
<keyword evidence="5 8" id="KW-1133">Transmembrane helix</keyword>
<reference evidence="9 10" key="1">
    <citation type="journal article" date="2012" name="Stand. Genomic Sci.">
        <title>Complete genome sequence of the aerobic, heterotroph Marinithermus hydrothermalis type strain (T1(T)) from a deep-sea hydrothermal vent chimney.</title>
        <authorList>
            <person name="Copeland A."/>
            <person name="Gu W."/>
            <person name="Yasawong M."/>
            <person name="Lapidus A."/>
            <person name="Lucas S."/>
            <person name="Deshpande S."/>
            <person name="Pagani I."/>
            <person name="Tapia R."/>
            <person name="Cheng J.F."/>
            <person name="Goodwin L.A."/>
            <person name="Pitluck S."/>
            <person name="Liolios K."/>
            <person name="Ivanova N."/>
            <person name="Mavromatis K."/>
            <person name="Mikhailova N."/>
            <person name="Pati A."/>
            <person name="Chen A."/>
            <person name="Palaniappan K."/>
            <person name="Land M."/>
            <person name="Pan C."/>
            <person name="Brambilla E.M."/>
            <person name="Rohde M."/>
            <person name="Tindall B.J."/>
            <person name="Sikorski J."/>
            <person name="Goker M."/>
            <person name="Detter J.C."/>
            <person name="Bristow J."/>
            <person name="Eisen J.A."/>
            <person name="Markowitz V."/>
            <person name="Hugenholtz P."/>
            <person name="Kyrpides N.C."/>
            <person name="Klenk H.P."/>
            <person name="Woyke T."/>
        </authorList>
    </citation>
    <scope>NUCLEOTIDE SEQUENCE [LARGE SCALE GENOMIC DNA]</scope>
    <source>
        <strain evidence="10">DSM 14884 / JCM 11576 / T1</strain>
    </source>
</reference>
<evidence type="ECO:0000256" key="3">
    <source>
        <dbReference type="ARBA" id="ARBA00022692"/>
    </source>
</evidence>
<feature type="transmembrane region" description="Helical" evidence="8">
    <location>
        <begin position="33"/>
        <end position="58"/>
    </location>
</feature>
<dbReference type="STRING" id="869210.Marky_1650"/>
<evidence type="ECO:0000256" key="6">
    <source>
        <dbReference type="ARBA" id="ARBA00023136"/>
    </source>
</evidence>
<dbReference type="InterPro" id="IPR023271">
    <property type="entry name" value="Aquaporin-like"/>
</dbReference>
<dbReference type="GO" id="GO:0016020">
    <property type="term" value="C:membrane"/>
    <property type="evidence" value="ECO:0007669"/>
    <property type="project" value="InterPro"/>
</dbReference>
<dbReference type="RefSeq" id="WP_013704432.1">
    <property type="nucleotide sequence ID" value="NC_015387.1"/>
</dbReference>
<keyword evidence="4" id="KW-0677">Repeat</keyword>
<dbReference type="InterPro" id="IPR034294">
    <property type="entry name" value="Aquaporin_transptr"/>
</dbReference>
<dbReference type="InterPro" id="IPR022357">
    <property type="entry name" value="MIP_CS"/>
</dbReference>
<dbReference type="GO" id="GO:0019755">
    <property type="term" value="P:one-carbon compound transport"/>
    <property type="evidence" value="ECO:0007669"/>
    <property type="project" value="UniProtKB-ARBA"/>
</dbReference>
<feature type="transmembrane region" description="Helical" evidence="8">
    <location>
        <begin position="194"/>
        <end position="215"/>
    </location>
</feature>
<feature type="transmembrane region" description="Helical" evidence="8">
    <location>
        <begin position="153"/>
        <end position="174"/>
    </location>
</feature>
<evidence type="ECO:0000256" key="4">
    <source>
        <dbReference type="ARBA" id="ARBA00022737"/>
    </source>
</evidence>
<feature type="transmembrane region" description="Helical" evidence="8">
    <location>
        <begin position="79"/>
        <end position="102"/>
    </location>
</feature>
<dbReference type="eggNOG" id="COG0580">
    <property type="taxonomic scope" value="Bacteria"/>
</dbReference>
<dbReference type="GO" id="GO:0005737">
    <property type="term" value="C:cytoplasm"/>
    <property type="evidence" value="ECO:0007669"/>
    <property type="project" value="UniProtKB-ARBA"/>
</dbReference>
<dbReference type="SUPFAM" id="SSF81338">
    <property type="entry name" value="Aquaporin-like"/>
    <property type="match status" value="1"/>
</dbReference>
<dbReference type="Proteomes" id="UP000007030">
    <property type="component" value="Chromosome"/>
</dbReference>
<feature type="transmembrane region" description="Helical" evidence="8">
    <location>
        <begin position="122"/>
        <end position="146"/>
    </location>
</feature>
<dbReference type="OrthoDB" id="9807293at2"/>
<evidence type="ECO:0000256" key="2">
    <source>
        <dbReference type="ARBA" id="ARBA00022448"/>
    </source>
</evidence>
<dbReference type="PRINTS" id="PR00783">
    <property type="entry name" value="MINTRINSICP"/>
</dbReference>
<dbReference type="GO" id="GO:0012505">
    <property type="term" value="C:endomembrane system"/>
    <property type="evidence" value="ECO:0007669"/>
    <property type="project" value="UniProtKB-SubCell"/>
</dbReference>
<gene>
    <name evidence="9" type="ordered locus">Marky_1650</name>
</gene>
<organism evidence="9 10">
    <name type="scientific">Marinithermus hydrothermalis (strain DSM 14884 / JCM 11576 / T1)</name>
    <dbReference type="NCBI Taxonomy" id="869210"/>
    <lineage>
        <taxon>Bacteria</taxon>
        <taxon>Thermotogati</taxon>
        <taxon>Deinococcota</taxon>
        <taxon>Deinococci</taxon>
        <taxon>Thermales</taxon>
        <taxon>Thermaceae</taxon>
        <taxon>Marinithermus</taxon>
    </lineage>
</organism>
<comment type="subcellular location">
    <subcellularLocation>
        <location evidence="1">Endomembrane system</location>
        <topology evidence="1">Multi-pass membrane protein</topology>
    </subcellularLocation>
</comment>
<evidence type="ECO:0000313" key="9">
    <source>
        <dbReference type="EMBL" id="AEB12385.1"/>
    </source>
</evidence>
<protein>
    <submittedName>
        <fullName evidence="9">MIP family channel protein</fullName>
    </submittedName>
</protein>
<dbReference type="PANTHER" id="PTHR45665">
    <property type="entry name" value="AQUAPORIN-8"/>
    <property type="match status" value="1"/>
</dbReference>
<evidence type="ECO:0000256" key="1">
    <source>
        <dbReference type="ARBA" id="ARBA00004127"/>
    </source>
</evidence>
<sequence length="217" mass="21745">MRAYMAEFIGTFALVFAGVGAIAANYATDGAVGLVGIAFAHGLAIALMIAALGAVSGAHFNPAVTFGLWSIGKIELGTAVGYWIAQLLGGLVAAGLLGVLYGADLLEAVAYGTPVLGEGVGLGAGIAIEAVLTFFLVFVIATVAVYQKSALAPFAIGLAIVMDIFAGGPLTGAAMNPARAFGPAVLSGVWAGHLAYWVGPLVGGALAALAARWFYEK</sequence>